<protein>
    <submittedName>
        <fullName evidence="2">Unnamed protein product</fullName>
    </submittedName>
</protein>
<feature type="compositionally biased region" description="Acidic residues" evidence="1">
    <location>
        <begin position="27"/>
        <end position="36"/>
    </location>
</feature>
<dbReference type="AlphaFoldDB" id="A0A9W7CT57"/>
<feature type="region of interest" description="Disordered" evidence="1">
    <location>
        <begin position="1"/>
        <end position="20"/>
    </location>
</feature>
<feature type="compositionally biased region" description="Basic and acidic residues" evidence="1">
    <location>
        <begin position="8"/>
        <end position="18"/>
    </location>
</feature>
<reference evidence="2" key="1">
    <citation type="submission" date="2023-04" db="EMBL/GenBank/DDBJ databases">
        <title>Phytophthora fragariaefolia NBRC 109709.</title>
        <authorList>
            <person name="Ichikawa N."/>
            <person name="Sato H."/>
            <person name="Tonouchi N."/>
        </authorList>
    </citation>
    <scope>NUCLEOTIDE SEQUENCE</scope>
    <source>
        <strain evidence="2">NBRC 109709</strain>
    </source>
</reference>
<gene>
    <name evidence="2" type="ORF">Pfra01_001362300</name>
</gene>
<evidence type="ECO:0000256" key="1">
    <source>
        <dbReference type="SAM" id="MobiDB-lite"/>
    </source>
</evidence>
<proteinExistence type="predicted"/>
<evidence type="ECO:0000313" key="2">
    <source>
        <dbReference type="EMBL" id="GMF42086.1"/>
    </source>
</evidence>
<feature type="compositionally biased region" description="Basic residues" evidence="1">
    <location>
        <begin position="48"/>
        <end position="58"/>
    </location>
</feature>
<organism evidence="2 3">
    <name type="scientific">Phytophthora fragariaefolia</name>
    <dbReference type="NCBI Taxonomy" id="1490495"/>
    <lineage>
        <taxon>Eukaryota</taxon>
        <taxon>Sar</taxon>
        <taxon>Stramenopiles</taxon>
        <taxon>Oomycota</taxon>
        <taxon>Peronosporomycetes</taxon>
        <taxon>Peronosporales</taxon>
        <taxon>Peronosporaceae</taxon>
        <taxon>Phytophthora</taxon>
    </lineage>
</organism>
<dbReference type="Proteomes" id="UP001165121">
    <property type="component" value="Unassembled WGS sequence"/>
</dbReference>
<dbReference type="EMBL" id="BSXT01001399">
    <property type="protein sequence ID" value="GMF42086.1"/>
    <property type="molecule type" value="Genomic_DNA"/>
</dbReference>
<accession>A0A9W7CT57</accession>
<sequence length="89" mass="9989">MVTTQHVRNIETLDKEQNENVQMLYLQDDEAEDGEETAGNAAAAASNSKKKSRKKGEKKKGYTRERHVTRSVVRRTGNQAAEAAQQEPM</sequence>
<name>A0A9W7CT57_9STRA</name>
<evidence type="ECO:0000313" key="3">
    <source>
        <dbReference type="Proteomes" id="UP001165121"/>
    </source>
</evidence>
<comment type="caution">
    <text evidence="2">The sequence shown here is derived from an EMBL/GenBank/DDBJ whole genome shotgun (WGS) entry which is preliminary data.</text>
</comment>
<feature type="region of interest" description="Disordered" evidence="1">
    <location>
        <begin position="27"/>
        <end position="89"/>
    </location>
</feature>
<feature type="compositionally biased region" description="Basic and acidic residues" evidence="1">
    <location>
        <begin position="59"/>
        <end position="68"/>
    </location>
</feature>
<keyword evidence="3" id="KW-1185">Reference proteome</keyword>
<feature type="compositionally biased region" description="Low complexity" evidence="1">
    <location>
        <begin position="37"/>
        <end position="47"/>
    </location>
</feature>